<dbReference type="AlphaFoldDB" id="D7EJ85"/>
<organism evidence="1 2">
    <name type="scientific">Tribolium castaneum</name>
    <name type="common">Red flour beetle</name>
    <dbReference type="NCBI Taxonomy" id="7070"/>
    <lineage>
        <taxon>Eukaryota</taxon>
        <taxon>Metazoa</taxon>
        <taxon>Ecdysozoa</taxon>
        <taxon>Arthropoda</taxon>
        <taxon>Hexapoda</taxon>
        <taxon>Insecta</taxon>
        <taxon>Pterygota</taxon>
        <taxon>Neoptera</taxon>
        <taxon>Endopterygota</taxon>
        <taxon>Coleoptera</taxon>
        <taxon>Polyphaga</taxon>
        <taxon>Cucujiformia</taxon>
        <taxon>Tenebrionidae</taxon>
        <taxon>Tenebrionidae incertae sedis</taxon>
        <taxon>Tribolium</taxon>
    </lineage>
</organism>
<reference evidence="1 2" key="2">
    <citation type="journal article" date="2010" name="Nucleic Acids Res.">
        <title>BeetleBase in 2010: revisions to provide comprehensive genomic information for Tribolium castaneum.</title>
        <authorList>
            <person name="Kim H.S."/>
            <person name="Murphy T."/>
            <person name="Xia J."/>
            <person name="Caragea D."/>
            <person name="Park Y."/>
            <person name="Beeman R.W."/>
            <person name="Lorenzen M.D."/>
            <person name="Butcher S."/>
            <person name="Manak J.R."/>
            <person name="Brown S.J."/>
        </authorList>
    </citation>
    <scope>NUCLEOTIDE SEQUENCE [LARGE SCALE GENOMIC DNA]</scope>
    <source>
        <strain evidence="1 2">Georgia GA2</strain>
    </source>
</reference>
<keyword evidence="2" id="KW-1185">Reference proteome</keyword>
<dbReference type="Proteomes" id="UP000007266">
    <property type="component" value="Unassembled WGS sequence"/>
</dbReference>
<sequence>MAPNIDGNLPELIRINEIRPGIGQIV</sequence>
<evidence type="ECO:0000313" key="2">
    <source>
        <dbReference type="Proteomes" id="UP000007266"/>
    </source>
</evidence>
<proteinExistence type="predicted"/>
<dbReference type="HOGENOM" id="CLU_3417550_0_0_1"/>
<dbReference type="EMBL" id="KQ972151">
    <property type="protein sequence ID" value="EFA12611.1"/>
    <property type="molecule type" value="Genomic_DNA"/>
</dbReference>
<evidence type="ECO:0000313" key="1">
    <source>
        <dbReference type="EMBL" id="EFA12611.1"/>
    </source>
</evidence>
<reference evidence="1 2" key="1">
    <citation type="journal article" date="2008" name="Nature">
        <title>The genome of the model beetle and pest Tribolium castaneum.</title>
        <authorList>
            <consortium name="Tribolium Genome Sequencing Consortium"/>
            <person name="Richards S."/>
            <person name="Gibbs R.A."/>
            <person name="Weinstock G.M."/>
            <person name="Brown S.J."/>
            <person name="Denell R."/>
            <person name="Beeman R.W."/>
            <person name="Gibbs R."/>
            <person name="Beeman R.W."/>
            <person name="Brown S.J."/>
            <person name="Bucher G."/>
            <person name="Friedrich M."/>
            <person name="Grimmelikhuijzen C.J."/>
            <person name="Klingler M."/>
            <person name="Lorenzen M."/>
            <person name="Richards S."/>
            <person name="Roth S."/>
            <person name="Schroder R."/>
            <person name="Tautz D."/>
            <person name="Zdobnov E.M."/>
            <person name="Muzny D."/>
            <person name="Gibbs R.A."/>
            <person name="Weinstock G.M."/>
            <person name="Attaway T."/>
            <person name="Bell S."/>
            <person name="Buhay C.J."/>
            <person name="Chandrabose M.N."/>
            <person name="Chavez D."/>
            <person name="Clerk-Blankenburg K.P."/>
            <person name="Cree A."/>
            <person name="Dao M."/>
            <person name="Davis C."/>
            <person name="Chacko J."/>
            <person name="Dinh H."/>
            <person name="Dugan-Rocha S."/>
            <person name="Fowler G."/>
            <person name="Garner T.T."/>
            <person name="Garnes J."/>
            <person name="Gnirke A."/>
            <person name="Hawes A."/>
            <person name="Hernandez J."/>
            <person name="Hines S."/>
            <person name="Holder M."/>
            <person name="Hume J."/>
            <person name="Jhangiani S.N."/>
            <person name="Joshi V."/>
            <person name="Khan Z.M."/>
            <person name="Jackson L."/>
            <person name="Kovar C."/>
            <person name="Kowis A."/>
            <person name="Lee S."/>
            <person name="Lewis L.R."/>
            <person name="Margolis J."/>
            <person name="Morgan M."/>
            <person name="Nazareth L.V."/>
            <person name="Nguyen N."/>
            <person name="Okwuonu G."/>
            <person name="Parker D."/>
            <person name="Richards S."/>
            <person name="Ruiz S.J."/>
            <person name="Santibanez J."/>
            <person name="Savard J."/>
            <person name="Scherer S.E."/>
            <person name="Schneider B."/>
            <person name="Sodergren E."/>
            <person name="Tautz D."/>
            <person name="Vattahil S."/>
            <person name="Villasana D."/>
            <person name="White C.S."/>
            <person name="Wright R."/>
            <person name="Park Y."/>
            <person name="Beeman R.W."/>
            <person name="Lord J."/>
            <person name="Oppert B."/>
            <person name="Lorenzen M."/>
            <person name="Brown S."/>
            <person name="Wang L."/>
            <person name="Savard J."/>
            <person name="Tautz D."/>
            <person name="Richards S."/>
            <person name="Weinstock G."/>
            <person name="Gibbs R.A."/>
            <person name="Liu Y."/>
            <person name="Worley K."/>
            <person name="Weinstock G."/>
            <person name="Elsik C.G."/>
            <person name="Reese J.T."/>
            <person name="Elhaik E."/>
            <person name="Landan G."/>
            <person name="Graur D."/>
            <person name="Arensburger P."/>
            <person name="Atkinson P."/>
            <person name="Beeman R.W."/>
            <person name="Beidler J."/>
            <person name="Brown S.J."/>
            <person name="Demuth J.P."/>
            <person name="Drury D.W."/>
            <person name="Du Y.Z."/>
            <person name="Fujiwara H."/>
            <person name="Lorenzen M."/>
            <person name="Maselli V."/>
            <person name="Osanai M."/>
            <person name="Park Y."/>
            <person name="Robertson H.M."/>
            <person name="Tu Z."/>
            <person name="Wang J.J."/>
            <person name="Wang S."/>
            <person name="Richards S."/>
            <person name="Song H."/>
            <person name="Zhang L."/>
            <person name="Sodergren E."/>
            <person name="Werner D."/>
            <person name="Stanke M."/>
            <person name="Morgenstern B."/>
            <person name="Solovyev V."/>
            <person name="Kosarev P."/>
            <person name="Brown G."/>
            <person name="Chen H.C."/>
            <person name="Ermolaeva O."/>
            <person name="Hlavina W."/>
            <person name="Kapustin Y."/>
            <person name="Kiryutin B."/>
            <person name="Kitts P."/>
            <person name="Maglott D."/>
            <person name="Pruitt K."/>
            <person name="Sapojnikov V."/>
            <person name="Souvorov A."/>
            <person name="Mackey A.J."/>
            <person name="Waterhouse R.M."/>
            <person name="Wyder S."/>
            <person name="Zdobnov E.M."/>
            <person name="Zdobnov E.M."/>
            <person name="Wyder S."/>
            <person name="Kriventseva E.V."/>
            <person name="Kadowaki T."/>
            <person name="Bork P."/>
            <person name="Aranda M."/>
            <person name="Bao R."/>
            <person name="Beermann A."/>
            <person name="Berns N."/>
            <person name="Bolognesi R."/>
            <person name="Bonneton F."/>
            <person name="Bopp D."/>
            <person name="Brown S.J."/>
            <person name="Bucher G."/>
            <person name="Butts T."/>
            <person name="Chaumot A."/>
            <person name="Denell R.E."/>
            <person name="Ferrier D.E."/>
            <person name="Friedrich M."/>
            <person name="Gordon C.M."/>
            <person name="Jindra M."/>
            <person name="Klingler M."/>
            <person name="Lan Q."/>
            <person name="Lattorff H.M."/>
            <person name="Laudet V."/>
            <person name="von Levetsow C."/>
            <person name="Liu Z."/>
            <person name="Lutz R."/>
            <person name="Lynch J.A."/>
            <person name="da Fonseca R.N."/>
            <person name="Posnien N."/>
            <person name="Reuter R."/>
            <person name="Roth S."/>
            <person name="Savard J."/>
            <person name="Schinko J.B."/>
            <person name="Schmitt C."/>
            <person name="Schoppmeier M."/>
            <person name="Schroder R."/>
            <person name="Shippy T.D."/>
            <person name="Simonnet F."/>
            <person name="Marques-Souza H."/>
            <person name="Tautz D."/>
            <person name="Tomoyasu Y."/>
            <person name="Trauner J."/>
            <person name="Van der Zee M."/>
            <person name="Vervoort M."/>
            <person name="Wittkopp N."/>
            <person name="Wimmer E.A."/>
            <person name="Yang X."/>
            <person name="Jones A.K."/>
            <person name="Sattelle D.B."/>
            <person name="Ebert P.R."/>
            <person name="Nelson D."/>
            <person name="Scott J.G."/>
            <person name="Beeman R.W."/>
            <person name="Muthukrishnan S."/>
            <person name="Kramer K.J."/>
            <person name="Arakane Y."/>
            <person name="Beeman R.W."/>
            <person name="Zhu Q."/>
            <person name="Hogenkamp D."/>
            <person name="Dixit R."/>
            <person name="Oppert B."/>
            <person name="Jiang H."/>
            <person name="Zou Z."/>
            <person name="Marshall J."/>
            <person name="Elpidina E."/>
            <person name="Vinokurov K."/>
            <person name="Oppert C."/>
            <person name="Zou Z."/>
            <person name="Evans J."/>
            <person name="Lu Z."/>
            <person name="Zhao P."/>
            <person name="Sumathipala N."/>
            <person name="Altincicek B."/>
            <person name="Vilcinskas A."/>
            <person name="Williams M."/>
            <person name="Hultmark D."/>
            <person name="Hetru C."/>
            <person name="Jiang H."/>
            <person name="Grimmelikhuijzen C.J."/>
            <person name="Hauser F."/>
            <person name="Cazzamali G."/>
            <person name="Williamson M."/>
            <person name="Park Y."/>
            <person name="Li B."/>
            <person name="Tanaka Y."/>
            <person name="Predel R."/>
            <person name="Neupert S."/>
            <person name="Schachtner J."/>
            <person name="Verleyen P."/>
            <person name="Raible F."/>
            <person name="Bork P."/>
            <person name="Friedrich M."/>
            <person name="Walden K.K."/>
            <person name="Robertson H.M."/>
            <person name="Angeli S."/>
            <person name="Foret S."/>
            <person name="Bucher G."/>
            <person name="Schuetz S."/>
            <person name="Maleszka R."/>
            <person name="Wimmer E.A."/>
            <person name="Beeman R.W."/>
            <person name="Lorenzen M."/>
            <person name="Tomoyasu Y."/>
            <person name="Miller S.C."/>
            <person name="Grossmann D."/>
            <person name="Bucher G."/>
        </authorList>
    </citation>
    <scope>NUCLEOTIDE SEQUENCE [LARGE SCALE GENOMIC DNA]</scope>
    <source>
        <strain evidence="1 2">Georgia GA2</strain>
    </source>
</reference>
<dbReference type="InParanoid" id="D7EJ85"/>
<protein>
    <submittedName>
        <fullName evidence="1">Uncharacterized protein</fullName>
    </submittedName>
</protein>
<gene>
    <name evidence="1" type="primary">GLEAN_06852</name>
    <name evidence="1" type="ORF">TcasGA2_TC006852</name>
</gene>
<accession>D7EJ85</accession>
<name>D7EJ85_TRICA</name>